<gene>
    <name evidence="1" type="ORF">F4821DRAFT_101531</name>
</gene>
<proteinExistence type="predicted"/>
<name>A0ACC0D5H1_9PEZI</name>
<comment type="caution">
    <text evidence="1">The sequence shown here is derived from an EMBL/GenBank/DDBJ whole genome shotgun (WGS) entry which is preliminary data.</text>
</comment>
<dbReference type="EMBL" id="MU394306">
    <property type="protein sequence ID" value="KAI6087610.1"/>
    <property type="molecule type" value="Genomic_DNA"/>
</dbReference>
<keyword evidence="1" id="KW-0808">Transferase</keyword>
<dbReference type="Proteomes" id="UP001497680">
    <property type="component" value="Unassembled WGS sequence"/>
</dbReference>
<keyword evidence="2" id="KW-1185">Reference proteome</keyword>
<protein>
    <submittedName>
        <fullName evidence="1">Glycosyl transferase family 90-domain-containing protein</fullName>
    </submittedName>
</protein>
<reference evidence="1 2" key="1">
    <citation type="journal article" date="2022" name="New Phytol.">
        <title>Ecological generalism drives hyperdiversity of secondary metabolite gene clusters in xylarialean endophytes.</title>
        <authorList>
            <person name="Franco M.E.E."/>
            <person name="Wisecaver J.H."/>
            <person name="Arnold A.E."/>
            <person name="Ju Y.M."/>
            <person name="Slot J.C."/>
            <person name="Ahrendt S."/>
            <person name="Moore L.P."/>
            <person name="Eastman K.E."/>
            <person name="Scott K."/>
            <person name="Konkel Z."/>
            <person name="Mondo S.J."/>
            <person name="Kuo A."/>
            <person name="Hayes R.D."/>
            <person name="Haridas S."/>
            <person name="Andreopoulos B."/>
            <person name="Riley R."/>
            <person name="LaButti K."/>
            <person name="Pangilinan J."/>
            <person name="Lipzen A."/>
            <person name="Amirebrahimi M."/>
            <person name="Yan J."/>
            <person name="Adam C."/>
            <person name="Keymanesh K."/>
            <person name="Ng V."/>
            <person name="Louie K."/>
            <person name="Northen T."/>
            <person name="Drula E."/>
            <person name="Henrissat B."/>
            <person name="Hsieh H.M."/>
            <person name="Youens-Clark K."/>
            <person name="Lutzoni F."/>
            <person name="Miadlikowska J."/>
            <person name="Eastwood D.C."/>
            <person name="Hamelin R.C."/>
            <person name="Grigoriev I.V."/>
            <person name="U'Ren J.M."/>
        </authorList>
    </citation>
    <scope>NUCLEOTIDE SEQUENCE [LARGE SCALE GENOMIC DNA]</scope>
    <source>
        <strain evidence="1 2">ER1909</strain>
    </source>
</reference>
<accession>A0ACC0D5H1</accession>
<evidence type="ECO:0000313" key="2">
    <source>
        <dbReference type="Proteomes" id="UP001497680"/>
    </source>
</evidence>
<evidence type="ECO:0000313" key="1">
    <source>
        <dbReference type="EMBL" id="KAI6087610.1"/>
    </source>
</evidence>
<sequence length="474" mass="55221">MAAKRTFFSIGQSGDSSMALLLRRLRWLLLAVVFIVVTYSLFGNVKSSFEKPASVQPVEESTKQPPSPLIPESGAADWEFDVERDSLNFGLSDDQCETAFPDLYQELDRARDFLLNQNLRVKESDLKLDAKDAYTGLQHGEFHAMISNGELYVIKERKGEPDRSRGLAALANLYRAIIAMPNPRSLPDIEFIIDIEDRAARGEKDPKRIRWAWAREEKNEWLWVMPDFDGWSYPDDGVGSYVQFREDVFEVESDYKHGWDDKKDKLCWRGSLAVNKKLRTALVEASAGNDWNDVEAIDWHDRSNILDMRDFCRYKYVAHTEGNSWSGRLRYLHNCESVPVIHKLDYVFHYQPLLKDSGPHQNYVKVKRDWSDLKAQMDGLLADPNRARRIAQETTKVFRDRYLTPAAEACYWRRMIHNWRAVMDFEPQRYETKKDGTKVRRGVSWERFAFRQKQSFEHGFFEPDGDDDDKDGSK</sequence>
<organism evidence="1 2">
    <name type="scientific">Hypoxylon rubiginosum</name>
    <dbReference type="NCBI Taxonomy" id="110542"/>
    <lineage>
        <taxon>Eukaryota</taxon>
        <taxon>Fungi</taxon>
        <taxon>Dikarya</taxon>
        <taxon>Ascomycota</taxon>
        <taxon>Pezizomycotina</taxon>
        <taxon>Sordariomycetes</taxon>
        <taxon>Xylariomycetidae</taxon>
        <taxon>Xylariales</taxon>
        <taxon>Hypoxylaceae</taxon>
        <taxon>Hypoxylon</taxon>
    </lineage>
</organism>